<dbReference type="InterPro" id="IPR002933">
    <property type="entry name" value="Peptidase_M20"/>
</dbReference>
<keyword evidence="3" id="KW-0862">Zinc</keyword>
<feature type="binding site" evidence="3">
    <location>
        <position position="99"/>
    </location>
    <ligand>
        <name>Zn(2+)</name>
        <dbReference type="ChEBI" id="CHEBI:29105"/>
        <label>1</label>
    </ligand>
</feature>
<dbReference type="SUPFAM" id="SSF53187">
    <property type="entry name" value="Zn-dependent exopeptidases"/>
    <property type="match status" value="1"/>
</dbReference>
<evidence type="ECO:0000313" key="4">
    <source>
        <dbReference type="EMBL" id="SCF02088.1"/>
    </source>
</evidence>
<feature type="binding site" evidence="3">
    <location>
        <position position="387"/>
    </location>
    <ligand>
        <name>Zn(2+)</name>
        <dbReference type="ChEBI" id="CHEBI:29105"/>
        <label>2</label>
    </ligand>
</feature>
<dbReference type="Pfam" id="PF01546">
    <property type="entry name" value="Peptidase_M20"/>
    <property type="match status" value="1"/>
</dbReference>
<feature type="binding site" evidence="3">
    <location>
        <position position="197"/>
    </location>
    <ligand>
        <name>Zn(2+)</name>
        <dbReference type="ChEBI" id="CHEBI:29105"/>
        <label>1</label>
    </ligand>
</feature>
<dbReference type="Gene3D" id="3.40.630.10">
    <property type="entry name" value="Zn peptidases"/>
    <property type="match status" value="1"/>
</dbReference>
<dbReference type="CDD" id="cd03884">
    <property type="entry name" value="M20_bAS"/>
    <property type="match status" value="1"/>
</dbReference>
<dbReference type="PANTHER" id="PTHR32494">
    <property type="entry name" value="ALLANTOATE DEIMINASE-RELATED"/>
    <property type="match status" value="1"/>
</dbReference>
<dbReference type="InterPro" id="IPR036264">
    <property type="entry name" value="Bact_exopeptidase_dim_dom"/>
</dbReference>
<dbReference type="Gene3D" id="3.30.70.360">
    <property type="match status" value="1"/>
</dbReference>
<evidence type="ECO:0000313" key="5">
    <source>
        <dbReference type="Proteomes" id="UP000199504"/>
    </source>
</evidence>
<dbReference type="Proteomes" id="UP000199504">
    <property type="component" value="Unassembled WGS sequence"/>
</dbReference>
<feature type="binding site" evidence="3">
    <location>
        <position position="134"/>
    </location>
    <ligand>
        <name>Zn(2+)</name>
        <dbReference type="ChEBI" id="CHEBI:29105"/>
        <label>2</label>
    </ligand>
</feature>
<protein>
    <submittedName>
        <fullName evidence="4">N-carbamoyl-L-amino-acid hydrolase</fullName>
    </submittedName>
</protein>
<evidence type="ECO:0000256" key="3">
    <source>
        <dbReference type="PIRSR" id="PIRSR001235-1"/>
    </source>
</evidence>
<feature type="binding site" evidence="3">
    <location>
        <position position="99"/>
    </location>
    <ligand>
        <name>Zn(2+)</name>
        <dbReference type="ChEBI" id="CHEBI:29105"/>
        <label>2</label>
    </ligand>
</feature>
<keyword evidence="3" id="KW-0479">Metal-binding</keyword>
<proteinExistence type="inferred from homology"/>
<sequence>MLKLNQTASMIDRRRFLSHLAELARFGADELGGVSRTGFSEADHAARRYLCERSRMLRLRATVDAAGNLFIGRREADRDRPVLLFGSHLDSVVHGGRLDGAYGVVAALETLARLDERDGSFAYEPVAVAFANEEGAEFGYPFFGSKAMVGPIEHAERLVDSAGLPLRDALRAAGGDIDALSSAVWPAGRLGGFLELHIEQGPVLQRAGVPLGLVEAITGRHIFEITLTGEQNHAGTTPMDDRHDALVAGARLTLAIEDIARVRRLCAVSTVGRFDVRPNVTNVIPGAVTLTVEIRDGSLDRLANAERAVLAAVAALGPGIDARVDVRMRAAPVRTDHRLSAAITDAAAEHGLPVLTMHSGAGHDAQIVAAAGPVGMIFVPSRDGISHSPREHTEPEHLLAGADVLLTTVRRLLEGADR</sequence>
<dbReference type="InterPro" id="IPR010158">
    <property type="entry name" value="Amidase_Cbmase"/>
</dbReference>
<dbReference type="SUPFAM" id="SSF55031">
    <property type="entry name" value="Bacterial exopeptidase dimerisation domain"/>
    <property type="match status" value="1"/>
</dbReference>
<dbReference type="PANTHER" id="PTHR32494:SF5">
    <property type="entry name" value="ALLANTOATE AMIDOHYDROLASE"/>
    <property type="match status" value="1"/>
</dbReference>
<evidence type="ECO:0000256" key="2">
    <source>
        <dbReference type="ARBA" id="ARBA00022801"/>
    </source>
</evidence>
<comment type="similarity">
    <text evidence="1">Belongs to the peptidase M20 family.</text>
</comment>
<dbReference type="NCBIfam" id="TIGR01879">
    <property type="entry name" value="hydantase"/>
    <property type="match status" value="1"/>
</dbReference>
<keyword evidence="5" id="KW-1185">Reference proteome</keyword>
<comment type="cofactor">
    <cofactor evidence="3">
        <name>Zn(2+)</name>
        <dbReference type="ChEBI" id="CHEBI:29105"/>
    </cofactor>
    <text evidence="3">Binds 2 Zn(2+) ions per subunit.</text>
</comment>
<evidence type="ECO:0000256" key="1">
    <source>
        <dbReference type="ARBA" id="ARBA00006153"/>
    </source>
</evidence>
<feature type="binding site" evidence="3">
    <location>
        <position position="88"/>
    </location>
    <ligand>
        <name>Zn(2+)</name>
        <dbReference type="ChEBI" id="CHEBI:29105"/>
        <label>1</label>
    </ligand>
</feature>
<dbReference type="EMBL" id="FMCX01000002">
    <property type="protein sequence ID" value="SCF02088.1"/>
    <property type="molecule type" value="Genomic_DNA"/>
</dbReference>
<organism evidence="4 5">
    <name type="scientific">Micromonospora mirobrigensis</name>
    <dbReference type="NCBI Taxonomy" id="262898"/>
    <lineage>
        <taxon>Bacteria</taxon>
        <taxon>Bacillati</taxon>
        <taxon>Actinomycetota</taxon>
        <taxon>Actinomycetes</taxon>
        <taxon>Micromonosporales</taxon>
        <taxon>Micromonosporaceae</taxon>
        <taxon>Micromonospora</taxon>
    </lineage>
</organism>
<dbReference type="AlphaFoldDB" id="A0A1C4X0W2"/>
<name>A0A1C4X0W2_9ACTN</name>
<gene>
    <name evidence="4" type="ORF">GA0070564_102635</name>
</gene>
<dbReference type="STRING" id="262898.GA0070564_102635"/>
<dbReference type="GO" id="GO:0046872">
    <property type="term" value="F:metal ion binding"/>
    <property type="evidence" value="ECO:0007669"/>
    <property type="project" value="UniProtKB-KW"/>
</dbReference>
<dbReference type="PIRSF" id="PIRSF001235">
    <property type="entry name" value="Amidase_carbamoylase"/>
    <property type="match status" value="1"/>
</dbReference>
<reference evidence="5" key="1">
    <citation type="submission" date="2016-06" db="EMBL/GenBank/DDBJ databases">
        <authorList>
            <person name="Varghese N."/>
            <person name="Submissions Spin"/>
        </authorList>
    </citation>
    <scope>NUCLEOTIDE SEQUENCE [LARGE SCALE GENOMIC DNA]</scope>
    <source>
        <strain evidence="5">DSM 44830</strain>
    </source>
</reference>
<dbReference type="GO" id="GO:0016813">
    <property type="term" value="F:hydrolase activity, acting on carbon-nitrogen (but not peptide) bonds, in linear amidines"/>
    <property type="evidence" value="ECO:0007669"/>
    <property type="project" value="InterPro"/>
</dbReference>
<accession>A0A1C4X0W2</accession>
<keyword evidence="2 4" id="KW-0378">Hydrolase</keyword>